<feature type="region of interest" description="Disordered" evidence="2">
    <location>
        <begin position="20"/>
        <end position="46"/>
    </location>
</feature>
<dbReference type="EMBL" id="BQNB010021226">
    <property type="protein sequence ID" value="GJU04199.1"/>
    <property type="molecule type" value="Genomic_DNA"/>
</dbReference>
<evidence type="ECO:0000313" key="3">
    <source>
        <dbReference type="EMBL" id="GJU04199.1"/>
    </source>
</evidence>
<name>A0ABQ5IZ16_9ASTR</name>
<evidence type="ECO:0000256" key="2">
    <source>
        <dbReference type="SAM" id="MobiDB-lite"/>
    </source>
</evidence>
<feature type="coiled-coil region" evidence="1">
    <location>
        <begin position="191"/>
        <end position="233"/>
    </location>
</feature>
<keyword evidence="1" id="KW-0175">Coiled coil</keyword>
<comment type="caution">
    <text evidence="3">The sequence shown here is derived from an EMBL/GenBank/DDBJ whole genome shotgun (WGS) entry which is preliminary data.</text>
</comment>
<dbReference type="Proteomes" id="UP001151760">
    <property type="component" value="Unassembled WGS sequence"/>
</dbReference>
<sequence>MAFRNFIYTEDDDDLAFLPKELSPRFGTGSPSASVNTKLPKDVEEPKVQPAQIIADSGESPKAGVFIVHPRSVASRIKERNCKMRGGSSRPLVKRKLASGSSSSRVVHAKTSASKDDALILSISDDDEVSAITLPAWKVNRRAYKFLQVIEKMRGEADVIKDRERSRKEECEELRVKCEAAMAEFDQNLAVLTLREKISSLTADVKEHKEAEKDRLEAVEVSLRREVEELKQDRGDVVSKVVPYATMELVHSDKLGRHVGTLVSSTITYGRCRAYEQVAAMKEPFDLSKAKGYRSLYNKEHTQASNDFATAMFHWLDEFVADVAASIEVMLSKKPPMLQNPAPSRTQIPMPSSQKATPSSTSSSNPMSPPADLGHHVGVNLAPRVVCTLERLYFDPGFGL</sequence>
<keyword evidence="4" id="KW-1185">Reference proteome</keyword>
<organism evidence="3 4">
    <name type="scientific">Tanacetum coccineum</name>
    <dbReference type="NCBI Taxonomy" id="301880"/>
    <lineage>
        <taxon>Eukaryota</taxon>
        <taxon>Viridiplantae</taxon>
        <taxon>Streptophyta</taxon>
        <taxon>Embryophyta</taxon>
        <taxon>Tracheophyta</taxon>
        <taxon>Spermatophyta</taxon>
        <taxon>Magnoliopsida</taxon>
        <taxon>eudicotyledons</taxon>
        <taxon>Gunneridae</taxon>
        <taxon>Pentapetalae</taxon>
        <taxon>asterids</taxon>
        <taxon>campanulids</taxon>
        <taxon>Asterales</taxon>
        <taxon>Asteraceae</taxon>
        <taxon>Asteroideae</taxon>
        <taxon>Anthemideae</taxon>
        <taxon>Anthemidinae</taxon>
        <taxon>Tanacetum</taxon>
    </lineage>
</organism>
<protein>
    <submittedName>
        <fullName evidence="3">Uncharacterized protein</fullName>
    </submittedName>
</protein>
<accession>A0ABQ5IZ16</accession>
<reference evidence="3" key="1">
    <citation type="journal article" date="2022" name="Int. J. Mol. Sci.">
        <title>Draft Genome of Tanacetum Coccineum: Genomic Comparison of Closely Related Tanacetum-Family Plants.</title>
        <authorList>
            <person name="Yamashiro T."/>
            <person name="Shiraishi A."/>
            <person name="Nakayama K."/>
            <person name="Satake H."/>
        </authorList>
    </citation>
    <scope>NUCLEOTIDE SEQUENCE</scope>
</reference>
<reference evidence="3" key="2">
    <citation type="submission" date="2022-01" db="EMBL/GenBank/DDBJ databases">
        <authorList>
            <person name="Yamashiro T."/>
            <person name="Shiraishi A."/>
            <person name="Satake H."/>
            <person name="Nakayama K."/>
        </authorList>
    </citation>
    <scope>NUCLEOTIDE SEQUENCE</scope>
</reference>
<feature type="region of interest" description="Disordered" evidence="2">
    <location>
        <begin position="336"/>
        <end position="375"/>
    </location>
</feature>
<evidence type="ECO:0000313" key="4">
    <source>
        <dbReference type="Proteomes" id="UP001151760"/>
    </source>
</evidence>
<feature type="compositionally biased region" description="Polar residues" evidence="2">
    <location>
        <begin position="341"/>
        <end position="350"/>
    </location>
</feature>
<proteinExistence type="predicted"/>
<gene>
    <name evidence="3" type="ORF">Tco_1114537</name>
</gene>
<evidence type="ECO:0000256" key="1">
    <source>
        <dbReference type="SAM" id="Coils"/>
    </source>
</evidence>
<feature type="region of interest" description="Disordered" evidence="2">
    <location>
        <begin position="84"/>
        <end position="104"/>
    </location>
</feature>
<feature type="compositionally biased region" description="Low complexity" evidence="2">
    <location>
        <begin position="351"/>
        <end position="366"/>
    </location>
</feature>